<feature type="chain" id="PRO_5014772725" description="procollagen-proline 4-dioxygenase" evidence="14">
    <location>
        <begin position="23"/>
        <end position="512"/>
    </location>
</feature>
<evidence type="ECO:0000256" key="6">
    <source>
        <dbReference type="ARBA" id="ARBA00022723"/>
    </source>
</evidence>
<dbReference type="SUPFAM" id="SSF48452">
    <property type="entry name" value="TPR-like"/>
    <property type="match status" value="1"/>
</dbReference>
<dbReference type="GO" id="GO:0005506">
    <property type="term" value="F:iron ion binding"/>
    <property type="evidence" value="ECO:0007669"/>
    <property type="project" value="InterPro"/>
</dbReference>
<proteinExistence type="inferred from homology"/>
<dbReference type="AlphaFoldDB" id="A0A2M3YZY2"/>
<dbReference type="PROSITE" id="PS51471">
    <property type="entry name" value="FE2OG_OXY"/>
    <property type="match status" value="1"/>
</dbReference>
<evidence type="ECO:0000256" key="1">
    <source>
        <dbReference type="ARBA" id="ARBA00001961"/>
    </source>
</evidence>
<keyword evidence="13" id="KW-0802">TPR repeat</keyword>
<evidence type="ECO:0000256" key="13">
    <source>
        <dbReference type="PROSITE-ProRule" id="PRU00339"/>
    </source>
</evidence>
<name>A0A2M3YZY2_9DIPT</name>
<dbReference type="InterPro" id="IPR006620">
    <property type="entry name" value="Pro_4_hyd_alph"/>
</dbReference>
<sequence>MRQYYVGATFWFYLLLATSVTGEYYTSTERMRQLIKLEHSLVNHLSRYIENGANHSLVLQRQRDELQKQLKVATAHDLLYVSHPVTAFLLINRLLTDWQKIGTQIGLDVRRYTFENIQMPTIEDVSGVVEALARLQDLYRIEPNKCSRDIGIDPPFDQALSALECYQVADHLSVAGFNSQSIRWFEEALHLWSMDYVRLTKIDVANELAQVFFNEKQYNKALKLTDEVLQEQPNNAVALSNRISLENVTTSELSGDDEERTEATEYSDYDMLCRGDIQRPASVLKTLYCFYEHSQTAFLRIAPLKLEQVNHDPFIVVYHEIISDREITSLLEAAHPRLNRALVFEANKFSVTNNRTSTIAWLDVDMFYTNLKPIVKRIEDMTGLTKRSYDQLQIGNYGIGGHYATHYDYDRPAEGEEAFSSLGKGNRIATVMYYLSDVDVGGATVFPEIGVGVFPRKGSAVFWYNLFRNGTSDPLTLHAACPVMFGSKWVANQWIHERGQEFQYPCALDPML</sequence>
<evidence type="ECO:0000256" key="2">
    <source>
        <dbReference type="ARBA" id="ARBA00002035"/>
    </source>
</evidence>
<dbReference type="Pfam" id="PF08336">
    <property type="entry name" value="P4Ha_N"/>
    <property type="match status" value="1"/>
</dbReference>
<dbReference type="InterPro" id="IPR011990">
    <property type="entry name" value="TPR-like_helical_dom_sf"/>
</dbReference>
<evidence type="ECO:0000256" key="8">
    <source>
        <dbReference type="ARBA" id="ARBA00022896"/>
    </source>
</evidence>
<feature type="domain" description="Fe2OG dioxygenase" evidence="15">
    <location>
        <begin position="388"/>
        <end position="497"/>
    </location>
</feature>
<reference evidence="16" key="1">
    <citation type="submission" date="2018-01" db="EMBL/GenBank/DDBJ databases">
        <title>An insight into the sialome of Amazonian anophelines.</title>
        <authorList>
            <person name="Ribeiro J.M."/>
            <person name="Scarpassa V."/>
            <person name="Calvo E."/>
        </authorList>
    </citation>
    <scope>NUCLEOTIDE SEQUENCE</scope>
    <source>
        <tissue evidence="16">Salivary glands</tissue>
    </source>
</reference>
<evidence type="ECO:0000256" key="10">
    <source>
        <dbReference type="ARBA" id="ARBA00023002"/>
    </source>
</evidence>
<dbReference type="PANTHER" id="PTHR10869">
    <property type="entry name" value="PROLYL 4-HYDROXYLASE ALPHA SUBUNIT"/>
    <property type="match status" value="1"/>
</dbReference>
<keyword evidence="8" id="KW-0847">Vitamin C</keyword>
<evidence type="ECO:0000256" key="11">
    <source>
        <dbReference type="ARBA" id="ARBA00023004"/>
    </source>
</evidence>
<comment type="cofactor">
    <cofactor evidence="1">
        <name>L-ascorbate</name>
        <dbReference type="ChEBI" id="CHEBI:38290"/>
    </cofactor>
</comment>
<keyword evidence="14" id="KW-0732">Signal</keyword>
<dbReference type="Gene3D" id="1.25.40.10">
    <property type="entry name" value="Tetratricopeptide repeat domain"/>
    <property type="match status" value="1"/>
</dbReference>
<dbReference type="InterPro" id="IPR044862">
    <property type="entry name" value="Pro_4_hyd_alph_FE2OG_OXY"/>
</dbReference>
<dbReference type="PANTHER" id="PTHR10869:SF244">
    <property type="entry name" value="PROLYL 4-HYDROXYLASE SUBUNIT ALPHA-2"/>
    <property type="match status" value="1"/>
</dbReference>
<evidence type="ECO:0000313" key="16">
    <source>
        <dbReference type="EMBL" id="MBW21801.1"/>
    </source>
</evidence>
<keyword evidence="12" id="KW-0325">Glycoprotein</keyword>
<keyword evidence="11" id="KW-0408">Iron</keyword>
<feature type="repeat" description="TPR" evidence="13">
    <location>
        <begin position="202"/>
        <end position="235"/>
    </location>
</feature>
<evidence type="ECO:0000256" key="7">
    <source>
        <dbReference type="ARBA" id="ARBA00022824"/>
    </source>
</evidence>
<dbReference type="InterPro" id="IPR005123">
    <property type="entry name" value="Oxoglu/Fe-dep_dioxygenase_dom"/>
</dbReference>
<evidence type="ECO:0000259" key="15">
    <source>
        <dbReference type="PROSITE" id="PS51471"/>
    </source>
</evidence>
<dbReference type="Gene3D" id="6.10.140.1460">
    <property type="match status" value="1"/>
</dbReference>
<keyword evidence="9" id="KW-0223">Dioxygenase</keyword>
<feature type="signal peptide" evidence="14">
    <location>
        <begin position="1"/>
        <end position="22"/>
    </location>
</feature>
<accession>A0A2M3YZY2</accession>
<evidence type="ECO:0000256" key="5">
    <source>
        <dbReference type="ARBA" id="ARBA00012269"/>
    </source>
</evidence>
<dbReference type="InterPro" id="IPR019734">
    <property type="entry name" value="TPR_rpt"/>
</dbReference>
<dbReference type="EMBL" id="GGFM01001050">
    <property type="protein sequence ID" value="MBW21801.1"/>
    <property type="molecule type" value="Transcribed_RNA"/>
</dbReference>
<dbReference type="GO" id="GO:0005788">
    <property type="term" value="C:endoplasmic reticulum lumen"/>
    <property type="evidence" value="ECO:0007669"/>
    <property type="project" value="UniProtKB-SubCell"/>
</dbReference>
<comment type="similarity">
    <text evidence="4">Belongs to the P4HA family.</text>
</comment>
<protein>
    <recommendedName>
        <fullName evidence="5">procollagen-proline 4-dioxygenase</fullName>
        <ecNumber evidence="5">1.14.11.2</ecNumber>
    </recommendedName>
</protein>
<comment type="function">
    <text evidence="2">Catalyzes the post-translational formation of 4-hydroxyproline in -Xaa-Pro-Gly- sequences in collagens and other proteins.</text>
</comment>
<evidence type="ECO:0000256" key="14">
    <source>
        <dbReference type="SAM" id="SignalP"/>
    </source>
</evidence>
<dbReference type="GO" id="GO:0004656">
    <property type="term" value="F:procollagen-proline 4-dioxygenase activity"/>
    <property type="evidence" value="ECO:0007669"/>
    <property type="project" value="UniProtKB-EC"/>
</dbReference>
<dbReference type="SMART" id="SM00702">
    <property type="entry name" value="P4Hc"/>
    <property type="match status" value="1"/>
</dbReference>
<dbReference type="EC" id="1.14.11.2" evidence="5"/>
<dbReference type="Gene3D" id="2.60.120.620">
    <property type="entry name" value="q2cbj1_9rhob like domain"/>
    <property type="match status" value="1"/>
</dbReference>
<keyword evidence="6" id="KW-0479">Metal-binding</keyword>
<keyword evidence="10" id="KW-0560">Oxidoreductase</keyword>
<dbReference type="PROSITE" id="PS50005">
    <property type="entry name" value="TPR"/>
    <property type="match status" value="1"/>
</dbReference>
<evidence type="ECO:0000256" key="4">
    <source>
        <dbReference type="ARBA" id="ARBA00006511"/>
    </source>
</evidence>
<dbReference type="InterPro" id="IPR045054">
    <property type="entry name" value="P4HA-like"/>
</dbReference>
<organism evidence="16">
    <name type="scientific">Anopheles braziliensis</name>
    <dbReference type="NCBI Taxonomy" id="58242"/>
    <lineage>
        <taxon>Eukaryota</taxon>
        <taxon>Metazoa</taxon>
        <taxon>Ecdysozoa</taxon>
        <taxon>Arthropoda</taxon>
        <taxon>Hexapoda</taxon>
        <taxon>Insecta</taxon>
        <taxon>Pterygota</taxon>
        <taxon>Neoptera</taxon>
        <taxon>Endopterygota</taxon>
        <taxon>Diptera</taxon>
        <taxon>Nematocera</taxon>
        <taxon>Culicoidea</taxon>
        <taxon>Culicidae</taxon>
        <taxon>Anophelinae</taxon>
        <taxon>Anopheles</taxon>
    </lineage>
</organism>
<dbReference type="InterPro" id="IPR013547">
    <property type="entry name" value="P4H_N"/>
</dbReference>
<evidence type="ECO:0000256" key="12">
    <source>
        <dbReference type="ARBA" id="ARBA00023180"/>
    </source>
</evidence>
<dbReference type="Pfam" id="PF13640">
    <property type="entry name" value="2OG-FeII_Oxy_3"/>
    <property type="match status" value="1"/>
</dbReference>
<comment type="subcellular location">
    <subcellularLocation>
        <location evidence="3">Endoplasmic reticulum lumen</location>
    </subcellularLocation>
</comment>
<keyword evidence="7" id="KW-0256">Endoplasmic reticulum</keyword>
<evidence type="ECO:0000256" key="9">
    <source>
        <dbReference type="ARBA" id="ARBA00022964"/>
    </source>
</evidence>
<evidence type="ECO:0000256" key="3">
    <source>
        <dbReference type="ARBA" id="ARBA00004319"/>
    </source>
</evidence>
<dbReference type="FunFam" id="2.60.120.620:FF:000011">
    <property type="entry name" value="Prolyl alpha subunit"/>
    <property type="match status" value="1"/>
</dbReference>
<dbReference type="GO" id="GO:0031418">
    <property type="term" value="F:L-ascorbic acid binding"/>
    <property type="evidence" value="ECO:0007669"/>
    <property type="project" value="UniProtKB-KW"/>
</dbReference>